<evidence type="ECO:0000313" key="6">
    <source>
        <dbReference type="Proteomes" id="UP000197138"/>
    </source>
</evidence>
<dbReference type="STRING" id="22663.A0A218XNK5"/>
<dbReference type="GO" id="GO:0009740">
    <property type="term" value="P:gibberellic acid mediated signaling pathway"/>
    <property type="evidence" value="ECO:0007669"/>
    <property type="project" value="TreeGrafter"/>
</dbReference>
<dbReference type="Proteomes" id="UP000233551">
    <property type="component" value="Unassembled WGS sequence"/>
</dbReference>
<reference evidence="5 7" key="3">
    <citation type="submission" date="2017-11" db="EMBL/GenBank/DDBJ databases">
        <title>De-novo sequencing of pomegranate (Punica granatum L.) genome.</title>
        <authorList>
            <person name="Akparov Z."/>
            <person name="Amiraslanov A."/>
            <person name="Hajiyeva S."/>
            <person name="Abbasov M."/>
            <person name="Kaur K."/>
            <person name="Hamwieh A."/>
            <person name="Solovyev V."/>
            <person name="Salamov A."/>
            <person name="Braich B."/>
            <person name="Kosarev P."/>
            <person name="Mahmoud A."/>
            <person name="Hajiyev E."/>
            <person name="Babayeva S."/>
            <person name="Izzatullayeva V."/>
            <person name="Mammadov A."/>
            <person name="Mammadov A."/>
            <person name="Sharifova S."/>
            <person name="Ojaghi J."/>
            <person name="Eynullazada K."/>
            <person name="Bayramov B."/>
            <person name="Abdulazimova A."/>
            <person name="Shahmuradov I."/>
        </authorList>
    </citation>
    <scope>NUCLEOTIDE SEQUENCE [LARGE SCALE GENOMIC DNA]</scope>
    <source>
        <strain evidence="5">AG2017</strain>
        <strain evidence="7">cv. AG2017</strain>
        <tissue evidence="5">Leaf</tissue>
    </source>
</reference>
<keyword evidence="1" id="KW-0479">Metal-binding</keyword>
<accession>A0A218XNK5</accession>
<evidence type="ECO:0000256" key="2">
    <source>
        <dbReference type="SAM" id="MobiDB-lite"/>
    </source>
</evidence>
<organism evidence="4 6">
    <name type="scientific">Punica granatum</name>
    <name type="common">Pomegranate</name>
    <dbReference type="NCBI Taxonomy" id="22663"/>
    <lineage>
        <taxon>Eukaryota</taxon>
        <taxon>Viridiplantae</taxon>
        <taxon>Streptophyta</taxon>
        <taxon>Embryophyta</taxon>
        <taxon>Tracheophyta</taxon>
        <taxon>Spermatophyta</taxon>
        <taxon>Magnoliopsida</taxon>
        <taxon>eudicotyledons</taxon>
        <taxon>Gunneridae</taxon>
        <taxon>Pentapetalae</taxon>
        <taxon>rosids</taxon>
        <taxon>malvids</taxon>
        <taxon>Myrtales</taxon>
        <taxon>Lythraceae</taxon>
        <taxon>Punica</taxon>
    </lineage>
</organism>
<reference evidence="4" key="2">
    <citation type="submission" date="2017-06" db="EMBL/GenBank/DDBJ databases">
        <title>The pomegranate genome and the genomics of punicalagin biosynthesis.</title>
        <authorList>
            <person name="Xu C."/>
        </authorList>
    </citation>
    <scope>NUCLEOTIDE SEQUENCE [LARGE SCALE GENOMIC DNA]</scope>
    <source>
        <tissue evidence="4">Fresh leaf</tissue>
    </source>
</reference>
<dbReference type="GO" id="GO:0000976">
    <property type="term" value="F:transcription cis-regulatory region binding"/>
    <property type="evidence" value="ECO:0007669"/>
    <property type="project" value="TreeGrafter"/>
</dbReference>
<evidence type="ECO:0000313" key="7">
    <source>
        <dbReference type="Proteomes" id="UP000233551"/>
    </source>
</evidence>
<keyword evidence="7" id="KW-1185">Reference proteome</keyword>
<dbReference type="PANTHER" id="PTHR46353:SF23">
    <property type="entry name" value="C2H2 ZINC FINGER-CONTAINING PROTEIN-RELATED"/>
    <property type="match status" value="1"/>
</dbReference>
<dbReference type="GO" id="GO:0010090">
    <property type="term" value="P:trichome morphogenesis"/>
    <property type="evidence" value="ECO:0007669"/>
    <property type="project" value="InterPro"/>
</dbReference>
<evidence type="ECO:0000259" key="3">
    <source>
        <dbReference type="PROSITE" id="PS50157"/>
    </source>
</evidence>
<reference evidence="6" key="1">
    <citation type="journal article" date="2017" name="Plant J.">
        <title>The pomegranate (Punica granatum L.) genome and the genomics of punicalagin biosynthesis.</title>
        <authorList>
            <person name="Qin G."/>
            <person name="Xu C."/>
            <person name="Ming R."/>
            <person name="Tang H."/>
            <person name="Guyot R."/>
            <person name="Kramer E.M."/>
            <person name="Hu Y."/>
            <person name="Yi X."/>
            <person name="Qi Y."/>
            <person name="Xu X."/>
            <person name="Gao Z."/>
            <person name="Pan H."/>
            <person name="Jian J."/>
            <person name="Tian Y."/>
            <person name="Yue Z."/>
            <person name="Xu Y."/>
        </authorList>
    </citation>
    <scope>NUCLEOTIDE SEQUENCE [LARGE SCALE GENOMIC DNA]</scope>
    <source>
        <strain evidence="6">cv. Dabenzi</strain>
    </source>
</reference>
<dbReference type="OrthoDB" id="772256at2759"/>
<dbReference type="GO" id="GO:0009736">
    <property type="term" value="P:cytokinin-activated signaling pathway"/>
    <property type="evidence" value="ECO:0007669"/>
    <property type="project" value="TreeGrafter"/>
</dbReference>
<dbReference type="PROSITE" id="PS00028">
    <property type="entry name" value="ZINC_FINGER_C2H2_1"/>
    <property type="match status" value="1"/>
</dbReference>
<keyword evidence="1" id="KW-0863">Zinc-finger</keyword>
<dbReference type="InterPro" id="IPR013087">
    <property type="entry name" value="Znf_C2H2_type"/>
</dbReference>
<feature type="compositionally biased region" description="Low complexity" evidence="2">
    <location>
        <begin position="19"/>
        <end position="31"/>
    </location>
</feature>
<evidence type="ECO:0000256" key="1">
    <source>
        <dbReference type="PROSITE-ProRule" id="PRU00042"/>
    </source>
</evidence>
<protein>
    <recommendedName>
        <fullName evidence="3">C2H2-type domain-containing protein</fullName>
    </recommendedName>
</protein>
<feature type="region of interest" description="Disordered" evidence="2">
    <location>
        <begin position="1"/>
        <end position="31"/>
    </location>
</feature>
<name>A0A218XNK5_PUNGR</name>
<dbReference type="InterPro" id="IPR044299">
    <property type="entry name" value="GIS3/ZFP5/ZFP6"/>
</dbReference>
<comment type="caution">
    <text evidence="4">The sequence shown here is derived from an EMBL/GenBank/DDBJ whole genome shotgun (WGS) entry which is preliminary data.</text>
</comment>
<dbReference type="PANTHER" id="PTHR46353">
    <property type="entry name" value="ZINC FINGER PROTEIN 5"/>
    <property type="match status" value="1"/>
</dbReference>
<feature type="domain" description="C2H2-type" evidence="3">
    <location>
        <begin position="65"/>
        <end position="92"/>
    </location>
</feature>
<dbReference type="SUPFAM" id="SSF57667">
    <property type="entry name" value="beta-beta-alpha zinc fingers"/>
    <property type="match status" value="1"/>
</dbReference>
<dbReference type="GeneID" id="116211618"/>
<evidence type="ECO:0000313" key="5">
    <source>
        <dbReference type="EMBL" id="PKI50584.1"/>
    </source>
</evidence>
<proteinExistence type="predicted"/>
<sequence length="214" mass="23748">MAEASADKLAKLASQGQFSSMEPSPHSPSSPVKLFGFRIAEPERIPERQEVVQSTQDDHLISKKFECHFCRRVFANSQALGGHQNAHKRERQRAKWAYHHHGDHRPRCILAGTPVIMPHGVRSAPPNYLFRGALISGNGAVARFEFPTRDHSRSSRPFLLSPFPPSHTHVFDVPRRVGLSPVAGAMVSPLHSTMSRKSPEMDAGVDLHLKLSTS</sequence>
<gene>
    <name evidence="4" type="ORF">CDL15_Pgr010905</name>
    <name evidence="5" type="ORF">CRG98_029024</name>
</gene>
<dbReference type="Proteomes" id="UP000197138">
    <property type="component" value="Unassembled WGS sequence"/>
</dbReference>
<dbReference type="EMBL" id="PGOL01002095">
    <property type="protein sequence ID" value="PKI50584.1"/>
    <property type="molecule type" value="Genomic_DNA"/>
</dbReference>
<dbReference type="GO" id="GO:0005634">
    <property type="term" value="C:nucleus"/>
    <property type="evidence" value="ECO:0007669"/>
    <property type="project" value="TreeGrafter"/>
</dbReference>
<dbReference type="Gene3D" id="3.30.160.60">
    <property type="entry name" value="Classic Zinc Finger"/>
    <property type="match status" value="1"/>
</dbReference>
<dbReference type="AlphaFoldDB" id="A0A218XNK5"/>
<dbReference type="GO" id="GO:0008270">
    <property type="term" value="F:zinc ion binding"/>
    <property type="evidence" value="ECO:0007669"/>
    <property type="project" value="UniProtKB-KW"/>
</dbReference>
<dbReference type="GO" id="GO:0003700">
    <property type="term" value="F:DNA-binding transcription factor activity"/>
    <property type="evidence" value="ECO:0007669"/>
    <property type="project" value="TreeGrafter"/>
</dbReference>
<dbReference type="InterPro" id="IPR036236">
    <property type="entry name" value="Znf_C2H2_sf"/>
</dbReference>
<dbReference type="PROSITE" id="PS50157">
    <property type="entry name" value="ZINC_FINGER_C2H2_2"/>
    <property type="match status" value="1"/>
</dbReference>
<dbReference type="EMBL" id="MTKT01001090">
    <property type="protein sequence ID" value="OWM86081.1"/>
    <property type="molecule type" value="Genomic_DNA"/>
</dbReference>
<feature type="compositionally biased region" description="Basic and acidic residues" evidence="2">
    <location>
        <begin position="1"/>
        <end position="10"/>
    </location>
</feature>
<keyword evidence="1" id="KW-0862">Zinc</keyword>
<evidence type="ECO:0000313" key="4">
    <source>
        <dbReference type="EMBL" id="OWM86081.1"/>
    </source>
</evidence>